<feature type="transmembrane region" description="Helical" evidence="1">
    <location>
        <begin position="214"/>
        <end position="234"/>
    </location>
</feature>
<dbReference type="EMBL" id="KE503206">
    <property type="protein sequence ID" value="EPX74423.1"/>
    <property type="molecule type" value="Genomic_DNA"/>
</dbReference>
<dbReference type="AlphaFoldDB" id="S9Q435"/>
<proteinExistence type="predicted"/>
<name>S9Q435_SCHOY</name>
<evidence type="ECO:0000313" key="3">
    <source>
        <dbReference type="Proteomes" id="UP000016088"/>
    </source>
</evidence>
<reference evidence="2 3" key="1">
    <citation type="journal article" date="2011" name="Science">
        <title>Comparative functional genomics of the fission yeasts.</title>
        <authorList>
            <person name="Rhind N."/>
            <person name="Chen Z."/>
            <person name="Yassour M."/>
            <person name="Thompson D.A."/>
            <person name="Haas B.J."/>
            <person name="Habib N."/>
            <person name="Wapinski I."/>
            <person name="Roy S."/>
            <person name="Lin M.F."/>
            <person name="Heiman D.I."/>
            <person name="Young S.K."/>
            <person name="Furuya K."/>
            <person name="Guo Y."/>
            <person name="Pidoux A."/>
            <person name="Chen H.M."/>
            <person name="Robbertse B."/>
            <person name="Goldberg J.M."/>
            <person name="Aoki K."/>
            <person name="Bayne E.H."/>
            <person name="Berlin A.M."/>
            <person name="Desjardins C.A."/>
            <person name="Dobbs E."/>
            <person name="Dukaj L."/>
            <person name="Fan L."/>
            <person name="FitzGerald M.G."/>
            <person name="French C."/>
            <person name="Gujja S."/>
            <person name="Hansen K."/>
            <person name="Keifenheim D."/>
            <person name="Levin J.Z."/>
            <person name="Mosher R.A."/>
            <person name="Mueller C.A."/>
            <person name="Pfiffner J."/>
            <person name="Priest M."/>
            <person name="Russ C."/>
            <person name="Smialowska A."/>
            <person name="Swoboda P."/>
            <person name="Sykes S.M."/>
            <person name="Vaughn M."/>
            <person name="Vengrova S."/>
            <person name="Yoder R."/>
            <person name="Zeng Q."/>
            <person name="Allshire R."/>
            <person name="Baulcombe D."/>
            <person name="Birren B.W."/>
            <person name="Brown W."/>
            <person name="Ekwall K."/>
            <person name="Kellis M."/>
            <person name="Leatherwood J."/>
            <person name="Levin H."/>
            <person name="Margalit H."/>
            <person name="Martienssen R."/>
            <person name="Nieduszynski C.A."/>
            <person name="Spatafora J.W."/>
            <person name="Friedman N."/>
            <person name="Dalgaard J.Z."/>
            <person name="Baumann P."/>
            <person name="Niki H."/>
            <person name="Regev A."/>
            <person name="Nusbaum C."/>
        </authorList>
    </citation>
    <scope>NUCLEOTIDE SEQUENCE [LARGE SCALE GENOMIC DNA]</scope>
    <source>
        <strain evidence="3">yFS286</strain>
    </source>
</reference>
<keyword evidence="1" id="KW-1133">Transmembrane helix</keyword>
<dbReference type="HOGENOM" id="CLU_860953_0_0_1"/>
<keyword evidence="3" id="KW-1185">Reference proteome</keyword>
<sequence length="323" mass="38207">MELQSLLWLILTFICVVWIISRPASYNVFKSCGFLSAFFASLIEDVETTVYLKLSSLEEAINCFEEHNQPSPVSVMLEGNLFLLHQRINQMKKQVSLDFQKYNLRSRLYSGICYLLEYKRFKYSFKRLAKKTTNKTGCSCKLSQCKLNRLMAANTTYNRSLQKGFKKIRSFLSEYAIKYLIILVFLRAIIFIIHKFSLHAESPNFVKLKLTETWSKNVLFLVFFIFCLQWDSIFKLPFRFAASPNIYEFMADTMIKCKYPSKKTGQLEQQNYIENLDLEKRKENIKVFLDSLSEIRSKEEVKKDFTFEKVSFRKYLLDNESYI</sequence>
<dbReference type="OrthoDB" id="5385688at2759"/>
<protein>
    <submittedName>
        <fullName evidence="2">Uncharacterized protein</fullName>
    </submittedName>
</protein>
<feature type="transmembrane region" description="Helical" evidence="1">
    <location>
        <begin position="6"/>
        <end position="21"/>
    </location>
</feature>
<feature type="transmembrane region" description="Helical" evidence="1">
    <location>
        <begin position="175"/>
        <end position="194"/>
    </location>
</feature>
<accession>S9Q435</accession>
<gene>
    <name evidence="2" type="ORF">SOCG_03632</name>
</gene>
<dbReference type="GeneID" id="25032604"/>
<dbReference type="Proteomes" id="UP000016088">
    <property type="component" value="Unassembled WGS sequence"/>
</dbReference>
<organism evidence="2 3">
    <name type="scientific">Schizosaccharomyces octosporus (strain yFS286)</name>
    <name type="common">Fission yeast</name>
    <name type="synonym">Octosporomyces octosporus</name>
    <dbReference type="NCBI Taxonomy" id="483514"/>
    <lineage>
        <taxon>Eukaryota</taxon>
        <taxon>Fungi</taxon>
        <taxon>Dikarya</taxon>
        <taxon>Ascomycota</taxon>
        <taxon>Taphrinomycotina</taxon>
        <taxon>Schizosaccharomycetes</taxon>
        <taxon>Schizosaccharomycetales</taxon>
        <taxon>Schizosaccharomycetaceae</taxon>
        <taxon>Schizosaccharomyces</taxon>
    </lineage>
</organism>
<dbReference type="RefSeq" id="XP_013017574.1">
    <property type="nucleotide sequence ID" value="XM_013162120.1"/>
</dbReference>
<dbReference type="VEuPathDB" id="FungiDB:SOCG_03632"/>
<keyword evidence="1" id="KW-0812">Transmembrane</keyword>
<dbReference type="OMA" id="INCFEEH"/>
<evidence type="ECO:0000256" key="1">
    <source>
        <dbReference type="SAM" id="Phobius"/>
    </source>
</evidence>
<keyword evidence="1" id="KW-0472">Membrane</keyword>
<evidence type="ECO:0000313" key="2">
    <source>
        <dbReference type="EMBL" id="EPX74423.1"/>
    </source>
</evidence>